<reference evidence="1 3" key="1">
    <citation type="submission" date="2015-04" db="EMBL/GenBank/DDBJ databases">
        <title>Diachasmimorpha longicaudata entomopoxvirus genome.</title>
        <authorList>
            <person name="Coffman K.A."/>
            <person name="Burke G.R."/>
        </authorList>
    </citation>
    <scope>NUCLEOTIDE SEQUENCE [LARGE SCALE GENOMIC DNA]</scope>
</reference>
<name>A0A7R5WF04_9POXV</name>
<organism evidence="1 3">
    <name type="scientific">Diachasmimorpha longicaudata entomopoxvirus</name>
    <dbReference type="NCBI Taxonomy" id="109981"/>
    <lineage>
        <taxon>Viruses</taxon>
        <taxon>Varidnaviria</taxon>
        <taxon>Bamfordvirae</taxon>
        <taxon>Nucleocytoviricota</taxon>
        <taxon>Pokkesviricetes</taxon>
        <taxon>Chitovirales</taxon>
        <taxon>Poxviridae</taxon>
        <taxon>Entomopoxvirinae</taxon>
        <taxon>Epsilonentomopoxvirus</taxon>
        <taxon>Epsilonentomopoxvirus dlongicaudata</taxon>
        <taxon>Diachasmimorpha entomopoxvirus</taxon>
    </lineage>
</organism>
<evidence type="ECO:0000313" key="1">
    <source>
        <dbReference type="EMBL" id="AKS26295.1"/>
    </source>
</evidence>
<proteinExistence type="predicted"/>
<evidence type="ECO:0000313" key="2">
    <source>
        <dbReference type="EMBL" id="AKS26481.1"/>
    </source>
</evidence>
<dbReference type="EMBL" id="KR095315">
    <property type="protein sequence ID" value="AKS26481.1"/>
    <property type="molecule type" value="Genomic_DNA"/>
</dbReference>
<evidence type="ECO:0000313" key="3">
    <source>
        <dbReference type="Proteomes" id="UP000593702"/>
    </source>
</evidence>
<sequence>MYLSNLLGLLFLSGLSYNLEPPSDQFIILDYSNPNISEDIECIDFIIQHHLKLPQRLNIRKKIKLITNTEYDMAKALLSNDCFTPEDVCNYEYPGCFQDQPFLEKIRIITDTIHCQVFNILTLGYVVRKC</sequence>
<protein>
    <submittedName>
        <fullName evidence="1">Uncharacterized protein</fullName>
    </submittedName>
</protein>
<accession>A0A7R5WF04</accession>
<gene>
    <name evidence="1" type="ORF">DLEV_004</name>
    <name evidence="2" type="ORF">DLEV_190</name>
</gene>
<dbReference type="EMBL" id="KR095315">
    <property type="protein sequence ID" value="AKS26295.1"/>
    <property type="molecule type" value="Genomic_DNA"/>
</dbReference>
<keyword evidence="3" id="KW-1185">Reference proteome</keyword>
<dbReference type="Proteomes" id="UP000593702">
    <property type="component" value="Segment"/>
</dbReference>